<evidence type="ECO:0000313" key="2">
    <source>
        <dbReference type="EMBL" id="EPB71069.1"/>
    </source>
</evidence>
<dbReference type="EMBL" id="KE125139">
    <property type="protein sequence ID" value="EPB71069.1"/>
    <property type="molecule type" value="Genomic_DNA"/>
</dbReference>
<dbReference type="SMART" id="SM00198">
    <property type="entry name" value="SCP"/>
    <property type="match status" value="1"/>
</dbReference>
<dbReference type="Gene3D" id="3.40.33.10">
    <property type="entry name" value="CAP"/>
    <property type="match status" value="1"/>
</dbReference>
<dbReference type="Proteomes" id="UP000054495">
    <property type="component" value="Unassembled WGS sequence"/>
</dbReference>
<gene>
    <name evidence="2" type="ORF">ANCCEY_09861</name>
</gene>
<accession>A0A0D6LGG6</accession>
<evidence type="ECO:0000313" key="3">
    <source>
        <dbReference type="Proteomes" id="UP000054495"/>
    </source>
</evidence>
<reference evidence="2 3" key="1">
    <citation type="submission" date="2013-05" db="EMBL/GenBank/DDBJ databases">
        <title>Draft genome of the parasitic nematode Anyclostoma ceylanicum.</title>
        <authorList>
            <person name="Mitreva M."/>
        </authorList>
    </citation>
    <scope>NUCLEOTIDE SEQUENCE [LARGE SCALE GENOMIC DNA]</scope>
</reference>
<dbReference type="SUPFAM" id="SSF55797">
    <property type="entry name" value="PR-1-like"/>
    <property type="match status" value="1"/>
</dbReference>
<proteinExistence type="predicted"/>
<dbReference type="Pfam" id="PF00188">
    <property type="entry name" value="CAP"/>
    <property type="match status" value="1"/>
</dbReference>
<feature type="domain" description="SCP" evidence="1">
    <location>
        <begin position="95"/>
        <end position="250"/>
    </location>
</feature>
<organism evidence="2 3">
    <name type="scientific">Ancylostoma ceylanicum</name>
    <dbReference type="NCBI Taxonomy" id="53326"/>
    <lineage>
        <taxon>Eukaryota</taxon>
        <taxon>Metazoa</taxon>
        <taxon>Ecdysozoa</taxon>
        <taxon>Nematoda</taxon>
        <taxon>Chromadorea</taxon>
        <taxon>Rhabditida</taxon>
        <taxon>Rhabditina</taxon>
        <taxon>Rhabditomorpha</taxon>
        <taxon>Strongyloidea</taxon>
        <taxon>Ancylostomatidae</taxon>
        <taxon>Ancylostomatinae</taxon>
        <taxon>Ancylostoma</taxon>
    </lineage>
</organism>
<dbReference type="CDD" id="cd05380">
    <property type="entry name" value="CAP_euk"/>
    <property type="match status" value="1"/>
</dbReference>
<evidence type="ECO:0000259" key="1">
    <source>
        <dbReference type="SMART" id="SM00198"/>
    </source>
</evidence>
<sequence length="284" mass="31577">MHLCTLNWDCNIENNAFLRNCNKSVEIPQDFSEISETPQKTQALYKSGNTCVNDPCAQGSSCENYLCKLAQYTPATNTYPIPLCSPQKNDGMTYEMQMSVLNLANYYRRLLGSGWAQDKNGYAPIARRLYALTYNCDLLGHFAKQIADKCGDPPYTPYARNWVLTHHKINDVNIDQKAALEEAFKAWGEQSKKVDLQEIAGGVFYDGDVVTEASDWAKLTTERNAVIGCAVTKCQQKGFTLVICHYNTIFTVRDSLYTVGKPCAGCAKVNRKCDNALGGGLCIP</sequence>
<keyword evidence="3" id="KW-1185">Reference proteome</keyword>
<dbReference type="AlphaFoldDB" id="A0A0D6LGG6"/>
<dbReference type="InterPro" id="IPR014044">
    <property type="entry name" value="CAP_dom"/>
</dbReference>
<dbReference type="InterPro" id="IPR035940">
    <property type="entry name" value="CAP_sf"/>
</dbReference>
<name>A0A0D6LGG6_9BILA</name>
<protein>
    <submittedName>
        <fullName evidence="2">SCP-like protein</fullName>
    </submittedName>
</protein>